<dbReference type="Proteomes" id="UP001279734">
    <property type="component" value="Unassembled WGS sequence"/>
</dbReference>
<comment type="caution">
    <text evidence="2">The sequence shown here is derived from an EMBL/GenBank/DDBJ whole genome shotgun (WGS) entry which is preliminary data.</text>
</comment>
<reference evidence="2" key="1">
    <citation type="submission" date="2023-05" db="EMBL/GenBank/DDBJ databases">
        <title>Nepenthes gracilis genome sequencing.</title>
        <authorList>
            <person name="Fukushima K."/>
        </authorList>
    </citation>
    <scope>NUCLEOTIDE SEQUENCE</scope>
    <source>
        <strain evidence="2">SING2019-196</strain>
    </source>
</reference>
<accession>A0AAD3XTU4</accession>
<feature type="compositionally biased region" description="Polar residues" evidence="1">
    <location>
        <begin position="1"/>
        <end position="12"/>
    </location>
</feature>
<sequence length="154" mass="16715">MIQSSSTTSSTGFDVPMSERMGGMRKLTKKPVLPSSVSCPQRQGVEGPTDPTSNEYSSFGGLLLLSEICNEPTIEEASNILTISGSSRSAHIQDRTQGIITAYDVPPEDIPIPSTNLDEIRTQLSTHLSPKRRSAFPRCHKSGSEFKIEFVQSG</sequence>
<gene>
    <name evidence="2" type="ORF">Nepgr_018834</name>
</gene>
<name>A0AAD3XTU4_NEPGR</name>
<keyword evidence="3" id="KW-1185">Reference proteome</keyword>
<evidence type="ECO:0000256" key="1">
    <source>
        <dbReference type="SAM" id="MobiDB-lite"/>
    </source>
</evidence>
<protein>
    <submittedName>
        <fullName evidence="2">Uncharacterized protein</fullName>
    </submittedName>
</protein>
<proteinExistence type="predicted"/>
<feature type="region of interest" description="Disordered" evidence="1">
    <location>
        <begin position="1"/>
        <end position="54"/>
    </location>
</feature>
<dbReference type="EMBL" id="BSYO01000017">
    <property type="protein sequence ID" value="GMH16993.1"/>
    <property type="molecule type" value="Genomic_DNA"/>
</dbReference>
<dbReference type="AlphaFoldDB" id="A0AAD3XTU4"/>
<evidence type="ECO:0000313" key="2">
    <source>
        <dbReference type="EMBL" id="GMH16993.1"/>
    </source>
</evidence>
<evidence type="ECO:0000313" key="3">
    <source>
        <dbReference type="Proteomes" id="UP001279734"/>
    </source>
</evidence>
<organism evidence="2 3">
    <name type="scientific">Nepenthes gracilis</name>
    <name type="common">Slender pitcher plant</name>
    <dbReference type="NCBI Taxonomy" id="150966"/>
    <lineage>
        <taxon>Eukaryota</taxon>
        <taxon>Viridiplantae</taxon>
        <taxon>Streptophyta</taxon>
        <taxon>Embryophyta</taxon>
        <taxon>Tracheophyta</taxon>
        <taxon>Spermatophyta</taxon>
        <taxon>Magnoliopsida</taxon>
        <taxon>eudicotyledons</taxon>
        <taxon>Gunneridae</taxon>
        <taxon>Pentapetalae</taxon>
        <taxon>Caryophyllales</taxon>
        <taxon>Nepenthaceae</taxon>
        <taxon>Nepenthes</taxon>
    </lineage>
</organism>